<reference evidence="2" key="1">
    <citation type="submission" date="2023-04" db="EMBL/GenBank/DDBJ databases">
        <title>Whole Genome Sequence of Multi-drug resistant Aeromonas caviae as a gut pathogen in newborn.</title>
        <authorList>
            <person name="Jadhav S.V."/>
            <person name="Saroj S.D."/>
            <person name="Saha U.B."/>
            <person name="Sen S."/>
            <person name="Kher A."/>
        </authorList>
    </citation>
    <scope>NUCLEOTIDE SEQUENCE</scope>
    <source>
        <strain evidence="2">SVJ23</strain>
    </source>
</reference>
<dbReference type="Pfam" id="PF01973">
    <property type="entry name" value="MptE-like"/>
    <property type="match status" value="1"/>
</dbReference>
<evidence type="ECO:0000259" key="1">
    <source>
        <dbReference type="Pfam" id="PF01973"/>
    </source>
</evidence>
<accession>A0AAF0K033</accession>
<organism evidence="2 3">
    <name type="scientific">Aeromonas caviae</name>
    <name type="common">Aeromonas punctata</name>
    <dbReference type="NCBI Taxonomy" id="648"/>
    <lineage>
        <taxon>Bacteria</taxon>
        <taxon>Pseudomonadati</taxon>
        <taxon>Pseudomonadota</taxon>
        <taxon>Gammaproteobacteria</taxon>
        <taxon>Aeromonadales</taxon>
        <taxon>Aeromonadaceae</taxon>
        <taxon>Aeromonas</taxon>
    </lineage>
</organism>
<dbReference type="Gene3D" id="3.90.1480.10">
    <property type="entry name" value="Alpha-2,3-sialyltransferase"/>
    <property type="match status" value="1"/>
</dbReference>
<gene>
    <name evidence="2" type="ORF">OJY61_24015</name>
</gene>
<dbReference type="EMBL" id="CP110176">
    <property type="protein sequence ID" value="WGC85825.1"/>
    <property type="molecule type" value="Genomic_DNA"/>
</dbReference>
<name>A0AAF0K033_AERCA</name>
<protein>
    <submittedName>
        <fullName evidence="2">DUF115 domain-containing protein</fullName>
    </submittedName>
</protein>
<evidence type="ECO:0000313" key="2">
    <source>
        <dbReference type="EMBL" id="WGC85825.1"/>
    </source>
</evidence>
<proteinExistence type="predicted"/>
<evidence type="ECO:0000313" key="3">
    <source>
        <dbReference type="Proteomes" id="UP001163285"/>
    </source>
</evidence>
<dbReference type="Proteomes" id="UP001163285">
    <property type="component" value="Chromosome"/>
</dbReference>
<feature type="domain" description="6-hydroxymethylpterin diphosphokinase MptE-like" evidence="1">
    <location>
        <begin position="36"/>
        <end position="192"/>
    </location>
</feature>
<dbReference type="InterPro" id="IPR002826">
    <property type="entry name" value="MptE-like"/>
</dbReference>
<dbReference type="AlphaFoldDB" id="A0AAF0K033"/>
<sequence length="274" mass="32057">MYKVGKKLIKAVVGKENIPFQLIDRPFFYRRSSKMDILNLKDKFKGGRCIIIGNGPSLNKNDLSLIQNECTFGVNGVFYKTKECGFRPKFYVVEDSDVMADNVKEINDYEAEYKFFPVNYKHLIKNRKNTIFFHMDTGYYNKTSPHFRVPRFSADMSHMLYCGQSVTMINLQIAYYLGFSEVYLIGMDFDYKIPSSAIVDGNRITSMEDDENHFHADYFGKGKVWHDPELDKVLNSYKLMKLMYEIDGRKIYNATIGGKLELFERVDYNEVFKK</sequence>
<dbReference type="RefSeq" id="WP_197725293.1">
    <property type="nucleotide sequence ID" value="NZ_AP019195.1"/>
</dbReference>